<dbReference type="InterPro" id="IPR027417">
    <property type="entry name" value="P-loop_NTPase"/>
</dbReference>
<feature type="domain" description="Endonuclease GajA/Old nuclease/RecF-like AAA" evidence="2">
    <location>
        <begin position="1"/>
        <end position="204"/>
    </location>
</feature>
<accession>A0A0F9JPH2</accession>
<gene>
    <name evidence="3" type="ORF">LCGC14_1428860</name>
</gene>
<dbReference type="AlphaFoldDB" id="A0A0F9JPH2"/>
<evidence type="ECO:0000259" key="2">
    <source>
        <dbReference type="Pfam" id="PF13175"/>
    </source>
</evidence>
<proteinExistence type="predicted"/>
<protein>
    <recommendedName>
        <fullName evidence="2">Endonuclease GajA/Old nuclease/RecF-like AAA domain-containing protein</fullName>
    </recommendedName>
</protein>
<dbReference type="Gene3D" id="3.40.50.300">
    <property type="entry name" value="P-loop containing nucleotide triphosphate hydrolases"/>
    <property type="match status" value="1"/>
</dbReference>
<reference evidence="3" key="1">
    <citation type="journal article" date="2015" name="Nature">
        <title>Complex archaea that bridge the gap between prokaryotes and eukaryotes.</title>
        <authorList>
            <person name="Spang A."/>
            <person name="Saw J.H."/>
            <person name="Jorgensen S.L."/>
            <person name="Zaremba-Niedzwiedzka K."/>
            <person name="Martijn J."/>
            <person name="Lind A.E."/>
            <person name="van Eijk R."/>
            <person name="Schleper C."/>
            <person name="Guy L."/>
            <person name="Ettema T.J."/>
        </authorList>
    </citation>
    <scope>NUCLEOTIDE SEQUENCE</scope>
</reference>
<dbReference type="InterPro" id="IPR041685">
    <property type="entry name" value="AAA_GajA/Old/RecF-like"/>
</dbReference>
<dbReference type="SUPFAM" id="SSF52540">
    <property type="entry name" value="P-loop containing nucleoside triphosphate hydrolases"/>
    <property type="match status" value="1"/>
</dbReference>
<evidence type="ECO:0000313" key="3">
    <source>
        <dbReference type="EMBL" id="KKM71613.1"/>
    </source>
</evidence>
<name>A0A0F9JPH2_9ZZZZ</name>
<evidence type="ECO:0000256" key="1">
    <source>
        <dbReference type="SAM" id="Coils"/>
    </source>
</evidence>
<organism evidence="3">
    <name type="scientific">marine sediment metagenome</name>
    <dbReference type="NCBI Taxonomy" id="412755"/>
    <lineage>
        <taxon>unclassified sequences</taxon>
        <taxon>metagenomes</taxon>
        <taxon>ecological metagenomes</taxon>
    </lineage>
</organism>
<feature type="coiled-coil region" evidence="1">
    <location>
        <begin position="161"/>
        <end position="198"/>
    </location>
</feature>
<dbReference type="EMBL" id="LAZR01009605">
    <property type="protein sequence ID" value="KKM71613.1"/>
    <property type="molecule type" value="Genomic_DNA"/>
</dbReference>
<comment type="caution">
    <text evidence="3">The sequence shown here is derived from an EMBL/GenBank/DDBJ whole genome shotgun (WGS) entry which is preliminary data.</text>
</comment>
<keyword evidence="1" id="KW-0175">Coiled coil</keyword>
<dbReference type="Pfam" id="PF13175">
    <property type="entry name" value="AAA_15"/>
    <property type="match status" value="1"/>
</dbReference>
<sequence length="305" mass="33391">MITSLSIRDFQSIKEADLDLGPLTVIVGAGNAGKTAAVRALKALTLNRTGTDFIRHGQKRSVVIVETDDDHTIAWVKEQATASYLVDGLELTKLAKQVPEEVQAALGIRRLEVEALTYAFPQVHAQFDAPFLLAESPSKAARVIAKLTRLDVIVQAQTKAARDLKRANSEAKNYHESLERAKTALETTSREAERVQANVRKVTAVYDEVRSLDADIDRAYPAVELIIRSRDLKPLPDRSDLDDLAALAASLVDGHKAHRQLVDAQGKLKDAVEQKARRATDLEAVEAELAAIDVCPLCGSKMEKK</sequence>